<evidence type="ECO:0000256" key="1">
    <source>
        <dbReference type="ARBA" id="ARBA00022723"/>
    </source>
</evidence>
<dbReference type="SUPFAM" id="SSF46548">
    <property type="entry name" value="alpha-helical ferredoxin"/>
    <property type="match status" value="1"/>
</dbReference>
<dbReference type="Proteomes" id="UP000650524">
    <property type="component" value="Unassembled WGS sequence"/>
</dbReference>
<dbReference type="InterPro" id="IPR017900">
    <property type="entry name" value="4Fe4S_Fe_S_CS"/>
</dbReference>
<evidence type="ECO:0000256" key="3">
    <source>
        <dbReference type="ARBA" id="ARBA00023014"/>
    </source>
</evidence>
<dbReference type="InterPro" id="IPR010208">
    <property type="entry name" value="Ion_transpt_RnfC/RsxC"/>
</dbReference>
<name>A0A8J6T7V4_9DELT</name>
<comment type="caution">
    <text evidence="5">The sequence shown here is derived from an EMBL/GenBank/DDBJ whole genome shotgun (WGS) entry which is preliminary data.</text>
</comment>
<sequence>MIKKPFFGLGKPKLQYSGINNIEGKDLKEIPPSTRVTLMHKSPGGELGELVLSIGDEVRTGQKLNLREMGEEYLTSTATGTITDISHTTEYTGQTFTSVSIEAKSKDLWDDEFEKTGKDAAPENALTFLSSLPGISDLSSLIEIDNPLNTIIINGLDRDLLVATNQIIVKTMAEHLSEGIEYLKKITGVSRFIFVVPPSLRVEAEQSGAEVEVIEPVYPDATPGLLMKRILDNPVSPSRTFEDLGVAFINPEAVVALRTAFVEGKLPVTKVLTVIDKDNRLTCIKARIGTPVRDILSALNIDVSHGDRLVFGGPMSGQSVYSEDMPILHDTDAIMVQDKSQVNPSGNDPCINCGECVRVCPAKIPVNMLIRLLENGLYEEAAQEYDLLSCVECGLCSYVCEMRIPISHYIMLGKHELPLTEGLEESNG</sequence>
<dbReference type="GO" id="GO:0009055">
    <property type="term" value="F:electron transfer activity"/>
    <property type="evidence" value="ECO:0007669"/>
    <property type="project" value="InterPro"/>
</dbReference>
<reference evidence="5 6" key="1">
    <citation type="submission" date="2020-08" db="EMBL/GenBank/DDBJ databases">
        <title>Bridging the membrane lipid divide: bacteria of the FCB group superphylum have the potential to synthesize archaeal ether lipids.</title>
        <authorList>
            <person name="Villanueva L."/>
            <person name="Von Meijenfeldt F.A.B."/>
            <person name="Westbye A.B."/>
            <person name="Yadav S."/>
            <person name="Hopmans E.C."/>
            <person name="Dutilh B.E."/>
            <person name="Sinninghe Damste J.S."/>
        </authorList>
    </citation>
    <scope>NUCLEOTIDE SEQUENCE [LARGE SCALE GENOMIC DNA]</scope>
    <source>
        <strain evidence="5">NIOZ-UU27</strain>
    </source>
</reference>
<dbReference type="EMBL" id="JACNJD010000170">
    <property type="protein sequence ID" value="MBC8176858.1"/>
    <property type="molecule type" value="Genomic_DNA"/>
</dbReference>
<dbReference type="AlphaFoldDB" id="A0A8J6T7V4"/>
<dbReference type="GO" id="GO:0016020">
    <property type="term" value="C:membrane"/>
    <property type="evidence" value="ECO:0007669"/>
    <property type="project" value="InterPro"/>
</dbReference>
<dbReference type="PROSITE" id="PS51379">
    <property type="entry name" value="4FE4S_FER_2"/>
    <property type="match status" value="1"/>
</dbReference>
<gene>
    <name evidence="5" type="ORF">H8E19_05590</name>
</gene>
<keyword evidence="2" id="KW-0408">Iron</keyword>
<dbReference type="Pfam" id="PF13237">
    <property type="entry name" value="Fer4_10"/>
    <property type="match status" value="1"/>
</dbReference>
<dbReference type="InterPro" id="IPR037225">
    <property type="entry name" value="Nuo51_FMN-bd_sf"/>
</dbReference>
<dbReference type="InterPro" id="IPR017896">
    <property type="entry name" value="4Fe4S_Fe-S-bd"/>
</dbReference>
<protein>
    <submittedName>
        <fullName evidence="5">4Fe-4S dicluster domain-containing protein</fullName>
    </submittedName>
</protein>
<dbReference type="PANTHER" id="PTHR43034:SF2">
    <property type="entry name" value="ION-TRANSLOCATING OXIDOREDUCTASE COMPLEX SUBUNIT C"/>
    <property type="match status" value="1"/>
</dbReference>
<organism evidence="5 6">
    <name type="scientific">Candidatus Desulfacyla euxinica</name>
    <dbReference type="NCBI Taxonomy" id="2841693"/>
    <lineage>
        <taxon>Bacteria</taxon>
        <taxon>Deltaproteobacteria</taxon>
        <taxon>Candidatus Desulfacyla</taxon>
    </lineage>
</organism>
<dbReference type="PROSITE" id="PS00198">
    <property type="entry name" value="4FE4S_FER_1"/>
    <property type="match status" value="2"/>
</dbReference>
<dbReference type="GO" id="GO:0046872">
    <property type="term" value="F:metal ion binding"/>
    <property type="evidence" value="ECO:0007669"/>
    <property type="project" value="UniProtKB-KW"/>
</dbReference>
<evidence type="ECO:0000256" key="2">
    <source>
        <dbReference type="ARBA" id="ARBA00023004"/>
    </source>
</evidence>
<feature type="domain" description="4Fe-4S ferredoxin-type" evidence="4">
    <location>
        <begin position="338"/>
        <end position="371"/>
    </location>
</feature>
<dbReference type="SUPFAM" id="SSF142019">
    <property type="entry name" value="Nqo1 FMN-binding domain-like"/>
    <property type="match status" value="1"/>
</dbReference>
<keyword evidence="1" id="KW-0479">Metal-binding</keyword>
<dbReference type="Gene3D" id="3.30.70.20">
    <property type="match status" value="1"/>
</dbReference>
<evidence type="ECO:0000313" key="6">
    <source>
        <dbReference type="Proteomes" id="UP000650524"/>
    </source>
</evidence>
<evidence type="ECO:0000313" key="5">
    <source>
        <dbReference type="EMBL" id="MBC8176858.1"/>
    </source>
</evidence>
<keyword evidence="3" id="KW-0411">Iron-sulfur</keyword>
<dbReference type="GO" id="GO:0051539">
    <property type="term" value="F:4 iron, 4 sulfur cluster binding"/>
    <property type="evidence" value="ECO:0007669"/>
    <property type="project" value="InterPro"/>
</dbReference>
<proteinExistence type="predicted"/>
<dbReference type="PANTHER" id="PTHR43034">
    <property type="entry name" value="ION-TRANSLOCATING OXIDOREDUCTASE COMPLEX SUBUNIT C"/>
    <property type="match status" value="1"/>
</dbReference>
<evidence type="ECO:0000259" key="4">
    <source>
        <dbReference type="PROSITE" id="PS51379"/>
    </source>
</evidence>
<accession>A0A8J6T7V4</accession>